<dbReference type="Proteomes" id="UP000078428">
    <property type="component" value="Unassembled WGS sequence"/>
</dbReference>
<dbReference type="CDD" id="cd01019">
    <property type="entry name" value="ZnuA"/>
    <property type="match status" value="1"/>
</dbReference>
<proteinExistence type="inferred from homology"/>
<evidence type="ECO:0000256" key="9">
    <source>
        <dbReference type="ARBA" id="ARBA00022906"/>
    </source>
</evidence>
<evidence type="ECO:0000256" key="8">
    <source>
        <dbReference type="ARBA" id="ARBA00022833"/>
    </source>
</evidence>
<comment type="subcellular location">
    <subcellularLocation>
        <location evidence="1">Periplasm</location>
    </subcellularLocation>
</comment>
<feature type="signal peptide" evidence="12">
    <location>
        <begin position="1"/>
        <end position="21"/>
    </location>
</feature>
<dbReference type="SUPFAM" id="SSF53807">
    <property type="entry name" value="Helical backbone' metal receptor"/>
    <property type="match status" value="1"/>
</dbReference>
<reference evidence="13 14" key="1">
    <citation type="submission" date="2016-04" db="EMBL/GenBank/DDBJ databases">
        <title>Draft genome sequence of freshwater magnetotactic bacteria Magnetospirillum marisnigri SP-1 and Magnetospirillum moscoviense BB-1.</title>
        <authorList>
            <person name="Koziaeva V."/>
            <person name="Dziuba M.V."/>
            <person name="Ivanov T.M."/>
            <person name="Kuznetsov B."/>
            <person name="Grouzdev D.S."/>
        </authorList>
    </citation>
    <scope>NUCLEOTIDE SEQUENCE [LARGE SCALE GENOMIC DNA]</scope>
    <source>
        <strain evidence="13 14">SP-1</strain>
    </source>
</reference>
<dbReference type="STRING" id="1285242.A6A04_07960"/>
<dbReference type="InterPro" id="IPR006127">
    <property type="entry name" value="ZnuA-like"/>
</dbReference>
<evidence type="ECO:0000256" key="1">
    <source>
        <dbReference type="ARBA" id="ARBA00004418"/>
    </source>
</evidence>
<keyword evidence="8" id="KW-0862">Zinc</keyword>
<evidence type="ECO:0000313" key="13">
    <source>
        <dbReference type="EMBL" id="OAN44745.1"/>
    </source>
</evidence>
<accession>A0A178M9N1</accession>
<evidence type="ECO:0000256" key="5">
    <source>
        <dbReference type="ARBA" id="ARBA00022723"/>
    </source>
</evidence>
<dbReference type="GO" id="GO:0046872">
    <property type="term" value="F:metal ion binding"/>
    <property type="evidence" value="ECO:0007669"/>
    <property type="project" value="UniProtKB-KW"/>
</dbReference>
<protein>
    <recommendedName>
        <fullName evidence="3">High-affinity zinc uptake system protein ZnuA</fullName>
    </recommendedName>
</protein>
<sequence>MRKSLITAALMALMAATPAMAEPSPRVLVSIKPLHGLVASVMKGVAEPGLIVAGVNSPHGYAMKPSDLRALEQADLVVWVGKDFETWLAKPLAKVRNRISMRDLPGMLVLDSREGGVWEAHGHAKPKHHHHDDHDETDSHVWLDPDNAARLVDAVAIRLKSLDPAHAALYDANAAETRSRLTRLDSELAARLIPVASKPYVVFHDAQQYFEKRYGLSPAGAMTVDPERPLSAKRLASLRDRLKTANAACVFREPGYGAEAAKTLADAAGVRIGELDPEGTRIEPGPDAYVALMTGLGNAIADCLSGR</sequence>
<comment type="caution">
    <text evidence="13">The sequence shown here is derived from an EMBL/GenBank/DDBJ whole genome shotgun (WGS) entry which is preliminary data.</text>
</comment>
<dbReference type="Gene3D" id="3.40.50.1980">
    <property type="entry name" value="Nitrogenase molybdenum iron protein domain"/>
    <property type="match status" value="2"/>
</dbReference>
<evidence type="ECO:0000256" key="11">
    <source>
        <dbReference type="ARBA" id="ARBA00023157"/>
    </source>
</evidence>
<dbReference type="AlphaFoldDB" id="A0A178M9N1"/>
<dbReference type="PANTHER" id="PTHR42953:SF3">
    <property type="entry name" value="HIGH-AFFINITY ZINC UPTAKE SYSTEM PROTEIN ZNUA"/>
    <property type="match status" value="1"/>
</dbReference>
<evidence type="ECO:0000256" key="2">
    <source>
        <dbReference type="ARBA" id="ARBA00011028"/>
    </source>
</evidence>
<dbReference type="RefSeq" id="WP_068495582.1">
    <property type="nucleotide sequence ID" value="NZ_LWQT01000109.1"/>
</dbReference>
<dbReference type="OrthoDB" id="7346865at2"/>
<dbReference type="InterPro" id="IPR050492">
    <property type="entry name" value="Bact_metal-bind_prot9"/>
</dbReference>
<dbReference type="GO" id="GO:0042597">
    <property type="term" value="C:periplasmic space"/>
    <property type="evidence" value="ECO:0007669"/>
    <property type="project" value="UniProtKB-SubCell"/>
</dbReference>
<evidence type="ECO:0000256" key="12">
    <source>
        <dbReference type="SAM" id="SignalP"/>
    </source>
</evidence>
<evidence type="ECO:0000256" key="3">
    <source>
        <dbReference type="ARBA" id="ARBA00015915"/>
    </source>
</evidence>
<organism evidence="13 14">
    <name type="scientific">Paramagnetospirillum marisnigri</name>
    <dbReference type="NCBI Taxonomy" id="1285242"/>
    <lineage>
        <taxon>Bacteria</taxon>
        <taxon>Pseudomonadati</taxon>
        <taxon>Pseudomonadota</taxon>
        <taxon>Alphaproteobacteria</taxon>
        <taxon>Rhodospirillales</taxon>
        <taxon>Magnetospirillaceae</taxon>
        <taxon>Paramagnetospirillum</taxon>
    </lineage>
</organism>
<keyword evidence="11" id="KW-1015">Disulfide bond</keyword>
<dbReference type="Pfam" id="PF01297">
    <property type="entry name" value="ZnuA"/>
    <property type="match status" value="1"/>
</dbReference>
<keyword evidence="4" id="KW-0813">Transport</keyword>
<keyword evidence="14" id="KW-1185">Reference proteome</keyword>
<evidence type="ECO:0000256" key="6">
    <source>
        <dbReference type="ARBA" id="ARBA00022729"/>
    </source>
</evidence>
<dbReference type="PANTHER" id="PTHR42953">
    <property type="entry name" value="HIGH-AFFINITY ZINC UPTAKE SYSTEM PROTEIN ZNUA-RELATED"/>
    <property type="match status" value="1"/>
</dbReference>
<evidence type="ECO:0000256" key="7">
    <source>
        <dbReference type="ARBA" id="ARBA00022764"/>
    </source>
</evidence>
<evidence type="ECO:0000313" key="14">
    <source>
        <dbReference type="Proteomes" id="UP000078428"/>
    </source>
</evidence>
<keyword evidence="5" id="KW-0479">Metal-binding</keyword>
<keyword evidence="7" id="KW-0574">Periplasm</keyword>
<dbReference type="InterPro" id="IPR035520">
    <property type="entry name" value="ZnuA"/>
</dbReference>
<keyword evidence="6 12" id="KW-0732">Signal</keyword>
<keyword evidence="10" id="KW-0406">Ion transport</keyword>
<name>A0A178M9N1_9PROT</name>
<gene>
    <name evidence="13" type="ORF">A6A04_07960</name>
</gene>
<keyword evidence="9" id="KW-0864">Zinc transport</keyword>
<dbReference type="GO" id="GO:0006829">
    <property type="term" value="P:zinc ion transport"/>
    <property type="evidence" value="ECO:0007669"/>
    <property type="project" value="UniProtKB-KW"/>
</dbReference>
<evidence type="ECO:0000256" key="10">
    <source>
        <dbReference type="ARBA" id="ARBA00023065"/>
    </source>
</evidence>
<evidence type="ECO:0000256" key="4">
    <source>
        <dbReference type="ARBA" id="ARBA00022448"/>
    </source>
</evidence>
<feature type="chain" id="PRO_5008091780" description="High-affinity zinc uptake system protein ZnuA" evidence="12">
    <location>
        <begin position="22"/>
        <end position="307"/>
    </location>
</feature>
<dbReference type="EMBL" id="LWQT01000109">
    <property type="protein sequence ID" value="OAN44745.1"/>
    <property type="molecule type" value="Genomic_DNA"/>
</dbReference>
<comment type="similarity">
    <text evidence="2">Belongs to the bacterial solute-binding protein 9 family.</text>
</comment>